<keyword evidence="8 12" id="KW-0472">Membrane</keyword>
<name>A0A1M5YD42_9CLOT</name>
<comment type="similarity">
    <text evidence="11">In the N-terminal section; belongs to the SecD/SecF family. SecD subfamily.</text>
</comment>
<feature type="transmembrane region" description="Helical" evidence="12">
    <location>
        <begin position="12"/>
        <end position="29"/>
    </location>
</feature>
<dbReference type="Gene3D" id="1.20.1640.10">
    <property type="entry name" value="Multidrug efflux transporter AcrB transmembrane domain"/>
    <property type="match status" value="1"/>
</dbReference>
<dbReference type="InterPro" id="IPR022646">
    <property type="entry name" value="SecD/SecF_CS"/>
</dbReference>
<evidence type="ECO:0000313" key="15">
    <source>
        <dbReference type="EMBL" id="SHI09892.1"/>
    </source>
</evidence>
<feature type="transmembrane region" description="Helical" evidence="12">
    <location>
        <begin position="261"/>
        <end position="283"/>
    </location>
</feature>
<evidence type="ECO:0000256" key="9">
    <source>
        <dbReference type="ARBA" id="ARBA00059018"/>
    </source>
</evidence>
<reference evidence="15 16" key="1">
    <citation type="submission" date="2016-11" db="EMBL/GenBank/DDBJ databases">
        <authorList>
            <person name="Jaros S."/>
            <person name="Januszkiewicz K."/>
            <person name="Wedrychowicz H."/>
        </authorList>
    </citation>
    <scope>NUCLEOTIDE SEQUENCE [LARGE SCALE GENOMIC DNA]</scope>
    <source>
        <strain evidence="15 16">DSM 3089</strain>
    </source>
</reference>
<gene>
    <name evidence="12" type="primary">secF</name>
    <name evidence="15" type="ORF">SAMN02745196_02835</name>
</gene>
<dbReference type="InterPro" id="IPR048634">
    <property type="entry name" value="SecD_SecF_C"/>
</dbReference>
<evidence type="ECO:0000256" key="5">
    <source>
        <dbReference type="ARBA" id="ARBA00022927"/>
    </source>
</evidence>
<dbReference type="FunFam" id="1.20.1640.10:FF:000024">
    <property type="entry name" value="Multifunctional fusion protein"/>
    <property type="match status" value="1"/>
</dbReference>
<dbReference type="InterPro" id="IPR005665">
    <property type="entry name" value="SecF_bac"/>
</dbReference>
<dbReference type="Pfam" id="PF07549">
    <property type="entry name" value="Sec_GG"/>
    <property type="match status" value="1"/>
</dbReference>
<organism evidence="15 16">
    <name type="scientific">Clostridium collagenovorans DSM 3089</name>
    <dbReference type="NCBI Taxonomy" id="1121306"/>
    <lineage>
        <taxon>Bacteria</taxon>
        <taxon>Bacillati</taxon>
        <taxon>Bacillota</taxon>
        <taxon>Clostridia</taxon>
        <taxon>Eubacteriales</taxon>
        <taxon>Clostridiaceae</taxon>
        <taxon>Clostridium</taxon>
    </lineage>
</organism>
<feature type="region of interest" description="Disordered" evidence="13">
    <location>
        <begin position="286"/>
        <end position="305"/>
    </location>
</feature>
<evidence type="ECO:0000256" key="11">
    <source>
        <dbReference type="ARBA" id="ARBA00061053"/>
    </source>
</evidence>
<evidence type="ECO:0000256" key="1">
    <source>
        <dbReference type="ARBA" id="ARBA00004651"/>
    </source>
</evidence>
<keyword evidence="2 12" id="KW-0813">Transport</keyword>
<feature type="domain" description="Protein export membrane protein SecD/SecF C-terminal" evidence="14">
    <location>
        <begin position="111"/>
        <end position="285"/>
    </location>
</feature>
<dbReference type="Pfam" id="PF02355">
    <property type="entry name" value="SecD_SecF_C"/>
    <property type="match status" value="1"/>
</dbReference>
<dbReference type="PANTHER" id="PTHR30081:SF8">
    <property type="entry name" value="PROTEIN TRANSLOCASE SUBUNIT SECF"/>
    <property type="match status" value="1"/>
</dbReference>
<sequence>MIKIFEKRKIWYGISLAIMLIGLGFAIAFKGLNFGIDFKGGTILTFNMGEQVNQDKVQEVEKVISDFTKKYSARETNNTEIELIIQTGAIETEQVKELKTKVKEEFNLGDDYLVQEENISGSIGSELTRKAFIASILSCIAIAIYIAVRFEFEFGVAAIVALIHDLLITLSVYAILRIRINSPFIAAVMTILGYSMNDTIVIFDRIRENKKKLGKVETGELINSSISQTMRRSIYTSLSTLLTIMMMVILVPGIRELTVPLIIGIITGTYSSIFIASPIWATLRDKKDKKNPKAQYGKKKKTSEA</sequence>
<evidence type="ECO:0000256" key="13">
    <source>
        <dbReference type="SAM" id="MobiDB-lite"/>
    </source>
</evidence>
<dbReference type="GO" id="GO:0006605">
    <property type="term" value="P:protein targeting"/>
    <property type="evidence" value="ECO:0007669"/>
    <property type="project" value="UniProtKB-UniRule"/>
</dbReference>
<keyword evidence="16" id="KW-1185">Reference proteome</keyword>
<dbReference type="EMBL" id="FQXP01000013">
    <property type="protein sequence ID" value="SHI09892.1"/>
    <property type="molecule type" value="Genomic_DNA"/>
</dbReference>
<dbReference type="GO" id="GO:0015450">
    <property type="term" value="F:protein-transporting ATPase activity"/>
    <property type="evidence" value="ECO:0007669"/>
    <property type="project" value="InterPro"/>
</dbReference>
<dbReference type="NCBIfam" id="TIGR00966">
    <property type="entry name" value="transloc_SecF"/>
    <property type="match status" value="1"/>
</dbReference>
<comment type="similarity">
    <text evidence="10">In the C-terminal section; belongs to the SecD/SecF family. SecF subfamily.</text>
</comment>
<feature type="transmembrane region" description="Helical" evidence="12">
    <location>
        <begin position="234"/>
        <end position="255"/>
    </location>
</feature>
<dbReference type="InterPro" id="IPR022813">
    <property type="entry name" value="SecD/SecF_arch_bac"/>
</dbReference>
<dbReference type="OrthoDB" id="9805019at2"/>
<comment type="caution">
    <text evidence="12">Lacks conserved residue(s) required for the propagation of feature annotation.</text>
</comment>
<dbReference type="RefSeq" id="WP_072832653.1">
    <property type="nucleotide sequence ID" value="NZ_FQXP01000013.1"/>
</dbReference>
<keyword evidence="4 12" id="KW-0812">Transmembrane</keyword>
<keyword evidence="6 12" id="KW-1133">Transmembrane helix</keyword>
<evidence type="ECO:0000256" key="8">
    <source>
        <dbReference type="ARBA" id="ARBA00023136"/>
    </source>
</evidence>
<evidence type="ECO:0000256" key="7">
    <source>
        <dbReference type="ARBA" id="ARBA00023010"/>
    </source>
</evidence>
<evidence type="ECO:0000256" key="3">
    <source>
        <dbReference type="ARBA" id="ARBA00022475"/>
    </source>
</evidence>
<evidence type="ECO:0000256" key="2">
    <source>
        <dbReference type="ARBA" id="ARBA00022448"/>
    </source>
</evidence>
<dbReference type="InterPro" id="IPR022645">
    <property type="entry name" value="SecD/SecF_bac"/>
</dbReference>
<dbReference type="AlphaFoldDB" id="A0A1M5YD42"/>
<evidence type="ECO:0000256" key="6">
    <source>
        <dbReference type="ARBA" id="ARBA00022989"/>
    </source>
</evidence>
<keyword evidence="5 12" id="KW-0653">Protein transport</keyword>
<evidence type="ECO:0000313" key="16">
    <source>
        <dbReference type="Proteomes" id="UP000184526"/>
    </source>
</evidence>
<evidence type="ECO:0000256" key="4">
    <source>
        <dbReference type="ARBA" id="ARBA00022692"/>
    </source>
</evidence>
<feature type="transmembrane region" description="Helical" evidence="12">
    <location>
        <begin position="155"/>
        <end position="176"/>
    </location>
</feature>
<dbReference type="GO" id="GO:0005886">
    <property type="term" value="C:plasma membrane"/>
    <property type="evidence" value="ECO:0007669"/>
    <property type="project" value="UniProtKB-SubCell"/>
</dbReference>
<feature type="compositionally biased region" description="Basic residues" evidence="13">
    <location>
        <begin position="289"/>
        <end position="305"/>
    </location>
</feature>
<evidence type="ECO:0000256" key="12">
    <source>
        <dbReference type="HAMAP-Rule" id="MF_01464"/>
    </source>
</evidence>
<protein>
    <recommendedName>
        <fullName evidence="12">Protein-export membrane protein SecF</fullName>
    </recommendedName>
</protein>
<dbReference type="HAMAP" id="MF_01464_B">
    <property type="entry name" value="SecF_B"/>
    <property type="match status" value="1"/>
</dbReference>
<comment type="function">
    <text evidence="9 12">Part of the Sec protein translocase complex. Interacts with the SecYEG preprotein conducting channel. SecDF uses the proton motive force (PMF) to complete protein translocation after the ATP-dependent function of SecA.</text>
</comment>
<keyword evidence="3 12" id="KW-1003">Cell membrane</keyword>
<dbReference type="InterPro" id="IPR055344">
    <property type="entry name" value="SecD_SecF_C_bact"/>
</dbReference>
<evidence type="ECO:0000256" key="10">
    <source>
        <dbReference type="ARBA" id="ARBA00060856"/>
    </source>
</evidence>
<dbReference type="PRINTS" id="PR01755">
    <property type="entry name" value="SECFTRNLCASE"/>
</dbReference>
<feature type="transmembrane region" description="Helical" evidence="12">
    <location>
        <begin position="131"/>
        <end position="148"/>
    </location>
</feature>
<proteinExistence type="inferred from homology"/>
<accession>A0A1M5YD42</accession>
<dbReference type="GO" id="GO:0065002">
    <property type="term" value="P:intracellular protein transmembrane transport"/>
    <property type="evidence" value="ECO:0007669"/>
    <property type="project" value="UniProtKB-UniRule"/>
</dbReference>
<keyword evidence="7 12" id="KW-0811">Translocation</keyword>
<comment type="subcellular location">
    <subcellularLocation>
        <location evidence="1 12">Cell membrane</location>
        <topology evidence="1 12">Multi-pass membrane protein</topology>
    </subcellularLocation>
</comment>
<dbReference type="NCBIfam" id="TIGR00916">
    <property type="entry name" value="2A0604s01"/>
    <property type="match status" value="1"/>
</dbReference>
<dbReference type="Proteomes" id="UP000184526">
    <property type="component" value="Unassembled WGS sequence"/>
</dbReference>
<comment type="subunit">
    <text evidence="12">Forms a complex with SecD. Part of the essential Sec protein translocation apparatus which comprises SecA, SecYEG and auxiliary proteins SecDF. Other proteins may also be involved.</text>
</comment>
<comment type="similarity">
    <text evidence="12">Belongs to the SecD/SecF family. SecF subfamily.</text>
</comment>
<dbReference type="GO" id="GO:0043952">
    <property type="term" value="P:protein transport by the Sec complex"/>
    <property type="evidence" value="ECO:0007669"/>
    <property type="project" value="UniProtKB-UniRule"/>
</dbReference>
<dbReference type="STRING" id="1121306.SAMN02745196_02835"/>
<dbReference type="PANTHER" id="PTHR30081">
    <property type="entry name" value="PROTEIN-EXPORT MEMBRANE PROTEIN SEC"/>
    <property type="match status" value="1"/>
</dbReference>
<evidence type="ECO:0000259" key="14">
    <source>
        <dbReference type="Pfam" id="PF02355"/>
    </source>
</evidence>
<dbReference type="SUPFAM" id="SSF82866">
    <property type="entry name" value="Multidrug efflux transporter AcrB transmembrane domain"/>
    <property type="match status" value="1"/>
</dbReference>